<keyword evidence="5 8" id="KW-1133">Transmembrane helix</keyword>
<dbReference type="RefSeq" id="WP_049641073.1">
    <property type="nucleotide sequence ID" value="NZ_LFTY01000001.1"/>
</dbReference>
<comment type="function">
    <text evidence="1">NDH-1 shuttles electrons from NADH, via FMN and iron-sulfur (Fe-S) centers, to quinones in the respiratory chain. The immediate electron acceptor for the enzyme in this species is believed to be ubiquinone. Couples the redox reaction to proton translocation (for every two electrons transferred, four hydrogen ions are translocated across the cytoplasmic membrane), and thus conserves the redox energy in a proton gradient.</text>
</comment>
<accession>A0A0J9H2M7</accession>
<comment type="subcellular location">
    <subcellularLocation>
        <location evidence="2">Endomembrane system</location>
        <topology evidence="2">Multi-pass membrane protein</topology>
    </subcellularLocation>
    <subcellularLocation>
        <location evidence="7">Membrane</location>
        <topology evidence="7">Multi-pass membrane protein</topology>
    </subcellularLocation>
</comment>
<evidence type="ECO:0000256" key="8">
    <source>
        <dbReference type="SAM" id="Phobius"/>
    </source>
</evidence>
<feature type="transmembrane region" description="Helical" evidence="8">
    <location>
        <begin position="12"/>
        <end position="32"/>
    </location>
</feature>
<dbReference type="Pfam" id="PF00361">
    <property type="entry name" value="Proton_antipo_M"/>
    <property type="match status" value="1"/>
</dbReference>
<evidence type="ECO:0000313" key="10">
    <source>
        <dbReference type="EMBL" id="KMW59928.1"/>
    </source>
</evidence>
<dbReference type="GO" id="GO:0003954">
    <property type="term" value="F:NADH dehydrogenase activity"/>
    <property type="evidence" value="ECO:0007669"/>
    <property type="project" value="TreeGrafter"/>
</dbReference>
<evidence type="ECO:0000256" key="1">
    <source>
        <dbReference type="ARBA" id="ARBA00002378"/>
    </source>
</evidence>
<feature type="transmembrane region" description="Helical" evidence="8">
    <location>
        <begin position="175"/>
        <end position="198"/>
    </location>
</feature>
<name>A0A0J9H2M7_9RHOB</name>
<feature type="transmembrane region" description="Helical" evidence="8">
    <location>
        <begin position="210"/>
        <end position="228"/>
    </location>
</feature>
<dbReference type="GO" id="GO:0048039">
    <property type="term" value="F:ubiquinone binding"/>
    <property type="evidence" value="ECO:0007669"/>
    <property type="project" value="TreeGrafter"/>
</dbReference>
<evidence type="ECO:0000256" key="3">
    <source>
        <dbReference type="ARBA" id="ARBA00009025"/>
    </source>
</evidence>
<dbReference type="GO" id="GO:0015990">
    <property type="term" value="P:electron transport coupled proton transport"/>
    <property type="evidence" value="ECO:0007669"/>
    <property type="project" value="TreeGrafter"/>
</dbReference>
<evidence type="ECO:0000313" key="11">
    <source>
        <dbReference type="Proteomes" id="UP000037178"/>
    </source>
</evidence>
<evidence type="ECO:0000256" key="7">
    <source>
        <dbReference type="RuleBase" id="RU000320"/>
    </source>
</evidence>
<dbReference type="InterPro" id="IPR010227">
    <property type="entry name" value="NADH_Q_OxRdtase_chainM/4"/>
</dbReference>
<feature type="transmembrane region" description="Helical" evidence="8">
    <location>
        <begin position="335"/>
        <end position="356"/>
    </location>
</feature>
<dbReference type="InterPro" id="IPR001750">
    <property type="entry name" value="ND/Mrp_TM"/>
</dbReference>
<dbReference type="GO" id="GO:0008137">
    <property type="term" value="F:NADH dehydrogenase (ubiquinone) activity"/>
    <property type="evidence" value="ECO:0007669"/>
    <property type="project" value="InterPro"/>
</dbReference>
<feature type="transmembrane region" description="Helical" evidence="8">
    <location>
        <begin position="278"/>
        <end position="300"/>
    </location>
</feature>
<dbReference type="NCBIfam" id="TIGR01972">
    <property type="entry name" value="NDH_I_M"/>
    <property type="match status" value="1"/>
</dbReference>
<gene>
    <name evidence="10" type="ORF">AIOL_000077</name>
</gene>
<feature type="transmembrane region" description="Helical" evidence="8">
    <location>
        <begin position="145"/>
        <end position="163"/>
    </location>
</feature>
<dbReference type="EMBL" id="LFTY01000001">
    <property type="protein sequence ID" value="KMW59928.1"/>
    <property type="molecule type" value="Genomic_DNA"/>
</dbReference>
<dbReference type="EC" id="1.6.5.3" evidence="10"/>
<dbReference type="PRINTS" id="PR01437">
    <property type="entry name" value="NUOXDRDTASE4"/>
</dbReference>
<dbReference type="GO" id="GO:0012505">
    <property type="term" value="C:endomembrane system"/>
    <property type="evidence" value="ECO:0007669"/>
    <property type="project" value="UniProtKB-SubCell"/>
</dbReference>
<proteinExistence type="inferred from homology"/>
<feature type="transmembrane region" description="Helical" evidence="8">
    <location>
        <begin position="41"/>
        <end position="60"/>
    </location>
</feature>
<dbReference type="PANTHER" id="PTHR43507">
    <property type="entry name" value="NADH-UBIQUINONE OXIDOREDUCTASE CHAIN 4"/>
    <property type="match status" value="1"/>
</dbReference>
<organism evidence="10 11">
    <name type="scientific">Candidatus Rhodobacter oscarellae</name>
    <dbReference type="NCBI Taxonomy" id="1675527"/>
    <lineage>
        <taxon>Bacteria</taxon>
        <taxon>Pseudomonadati</taxon>
        <taxon>Pseudomonadota</taxon>
        <taxon>Alphaproteobacteria</taxon>
        <taxon>Rhodobacterales</taxon>
        <taxon>Rhodobacter group</taxon>
        <taxon>Rhodobacter</taxon>
    </lineage>
</organism>
<comment type="caution">
    <text evidence="10">The sequence shown here is derived from an EMBL/GenBank/DDBJ whole genome shotgun (WGS) entry which is preliminary data.</text>
</comment>
<feature type="transmembrane region" description="Helical" evidence="8">
    <location>
        <begin position="376"/>
        <end position="398"/>
    </location>
</feature>
<dbReference type="AlphaFoldDB" id="A0A0J9H2M7"/>
<evidence type="ECO:0000256" key="6">
    <source>
        <dbReference type="ARBA" id="ARBA00023136"/>
    </source>
</evidence>
<dbReference type="OrthoDB" id="9768329at2"/>
<dbReference type="GO" id="GO:0016020">
    <property type="term" value="C:membrane"/>
    <property type="evidence" value="ECO:0007669"/>
    <property type="project" value="UniProtKB-SubCell"/>
</dbReference>
<dbReference type="STRING" id="1675527.AIOL_000077"/>
<keyword evidence="4 7" id="KW-0812">Transmembrane</keyword>
<feature type="transmembrane region" description="Helical" evidence="8">
    <location>
        <begin position="458"/>
        <end position="478"/>
    </location>
</feature>
<protein>
    <submittedName>
        <fullName evidence="10">NADH-ubiquinone oxidoreductase chain M</fullName>
        <ecNumber evidence="10">1.6.5.3</ecNumber>
    </submittedName>
</protein>
<keyword evidence="11" id="KW-1185">Reference proteome</keyword>
<dbReference type="GO" id="GO:0042773">
    <property type="term" value="P:ATP synthesis coupled electron transport"/>
    <property type="evidence" value="ECO:0007669"/>
    <property type="project" value="InterPro"/>
</dbReference>
<sequence length="508" mass="53011">MTEVFATEQIGIPILTLMILLPLLAVGGLYAVRSAAQQRMVALGAAGGQLLLGLIAVIAYDPSAAAATQLVQKASWMPALGASFHLGVDGISVLFLPLTALVIGLAMVSGAGVAASSARWFWTNLLLLQAAAIGVYTALDMVLFFLFWELMLIPSYYLIRLWGVGPARNAAAMKYVLYMLMGSVPLLVAIAALGANYGSFSLVELSQVEIPFGMQTMIFALLFIGFAVKAPLPPFHTWLPTVAMEGPAGIAIFLVGLKMGTFGMIKVLLPIAPDVALAWQPVLVWIGIAAMLYAGVIALAQTNMRRMLAYASVSHVGLVVAGIFTLNAAGLQGAVMAMVNFGLASTVLMLLAGGLYQRLGTTELTGLGGIARHAPLLAVAFFVAGLASIGMPGTSGFQGEFALLSGVFSYGAWAGAVALLGVILGAGYILWFYERAFFGPAKSEAVRRVRDLNGNERWGAGIAVACALVIGLAPMLAVPTVSGTTDQMASALQVKDAPVQTALVVEQD</sequence>
<evidence type="ECO:0000256" key="4">
    <source>
        <dbReference type="ARBA" id="ARBA00022692"/>
    </source>
</evidence>
<evidence type="ECO:0000256" key="5">
    <source>
        <dbReference type="ARBA" id="ARBA00022989"/>
    </source>
</evidence>
<feature type="transmembrane region" description="Helical" evidence="8">
    <location>
        <begin position="80"/>
        <end position="108"/>
    </location>
</feature>
<keyword evidence="10" id="KW-0560">Oxidoreductase</keyword>
<evidence type="ECO:0000256" key="2">
    <source>
        <dbReference type="ARBA" id="ARBA00004127"/>
    </source>
</evidence>
<feature type="domain" description="NADH:quinone oxidoreductase/Mrp antiporter transmembrane" evidence="9">
    <location>
        <begin position="138"/>
        <end position="422"/>
    </location>
</feature>
<reference evidence="10 11" key="1">
    <citation type="submission" date="2015-06" db="EMBL/GenBank/DDBJ databases">
        <title>Draft genome sequence of an Alphaproteobacteria species associated to the Mediterranean sponge Oscarella lobularis.</title>
        <authorList>
            <person name="Jourda C."/>
            <person name="Santini S."/>
            <person name="Claverie J.-M."/>
        </authorList>
    </citation>
    <scope>NUCLEOTIDE SEQUENCE [LARGE SCALE GENOMIC DNA]</scope>
    <source>
        <strain evidence="10">IGS</strain>
    </source>
</reference>
<dbReference type="PATRIC" id="fig|1675527.3.peg.98"/>
<dbReference type="InterPro" id="IPR003918">
    <property type="entry name" value="NADH_UbQ_OxRdtase"/>
</dbReference>
<keyword evidence="6 8" id="KW-0472">Membrane</keyword>
<evidence type="ECO:0000259" key="9">
    <source>
        <dbReference type="Pfam" id="PF00361"/>
    </source>
</evidence>
<feature type="transmembrane region" description="Helical" evidence="8">
    <location>
        <begin position="120"/>
        <end position="139"/>
    </location>
</feature>
<comment type="similarity">
    <text evidence="3">Belongs to the complex I subunit 4 family.</text>
</comment>
<dbReference type="PANTHER" id="PTHR43507:SF1">
    <property type="entry name" value="NADH-UBIQUINONE OXIDOREDUCTASE CHAIN 4"/>
    <property type="match status" value="1"/>
</dbReference>
<dbReference type="Proteomes" id="UP000037178">
    <property type="component" value="Unassembled WGS sequence"/>
</dbReference>
<feature type="transmembrane region" description="Helical" evidence="8">
    <location>
        <begin position="307"/>
        <end position="329"/>
    </location>
</feature>
<keyword evidence="10" id="KW-0830">Ubiquinone</keyword>
<feature type="transmembrane region" description="Helical" evidence="8">
    <location>
        <begin position="410"/>
        <end position="433"/>
    </location>
</feature>